<feature type="region of interest" description="Disordered" evidence="1">
    <location>
        <begin position="29"/>
        <end position="63"/>
    </location>
</feature>
<name>A0A4S2L237_9HYME</name>
<dbReference type="EMBL" id="QBLH01000372">
    <property type="protein sequence ID" value="TGZ56206.1"/>
    <property type="molecule type" value="Genomic_DNA"/>
</dbReference>
<sequence>MERAAVCALRPRTVLDSFLPAKNRLWLRDTIRGKEENRDGDVDKSRQGQKGKEMEPIPYGAAR</sequence>
<proteinExistence type="predicted"/>
<organism evidence="2 3">
    <name type="scientific">Temnothorax longispinosus</name>
    <dbReference type="NCBI Taxonomy" id="300112"/>
    <lineage>
        <taxon>Eukaryota</taxon>
        <taxon>Metazoa</taxon>
        <taxon>Ecdysozoa</taxon>
        <taxon>Arthropoda</taxon>
        <taxon>Hexapoda</taxon>
        <taxon>Insecta</taxon>
        <taxon>Pterygota</taxon>
        <taxon>Neoptera</taxon>
        <taxon>Endopterygota</taxon>
        <taxon>Hymenoptera</taxon>
        <taxon>Apocrita</taxon>
        <taxon>Aculeata</taxon>
        <taxon>Formicoidea</taxon>
        <taxon>Formicidae</taxon>
        <taxon>Myrmicinae</taxon>
        <taxon>Temnothorax</taxon>
    </lineage>
</organism>
<accession>A0A4S2L237</accession>
<keyword evidence="3" id="KW-1185">Reference proteome</keyword>
<protein>
    <submittedName>
        <fullName evidence="2">Uncharacterized protein</fullName>
    </submittedName>
</protein>
<dbReference type="Proteomes" id="UP000310200">
    <property type="component" value="Unassembled WGS sequence"/>
</dbReference>
<dbReference type="AlphaFoldDB" id="A0A4S2L237"/>
<evidence type="ECO:0000313" key="2">
    <source>
        <dbReference type="EMBL" id="TGZ56206.1"/>
    </source>
</evidence>
<feature type="compositionally biased region" description="Basic and acidic residues" evidence="1">
    <location>
        <begin position="29"/>
        <end position="55"/>
    </location>
</feature>
<evidence type="ECO:0000256" key="1">
    <source>
        <dbReference type="SAM" id="MobiDB-lite"/>
    </source>
</evidence>
<comment type="caution">
    <text evidence="2">The sequence shown here is derived from an EMBL/GenBank/DDBJ whole genome shotgun (WGS) entry which is preliminary data.</text>
</comment>
<evidence type="ECO:0000313" key="3">
    <source>
        <dbReference type="Proteomes" id="UP000310200"/>
    </source>
</evidence>
<reference evidence="2 3" key="1">
    <citation type="journal article" date="2019" name="Philos. Trans. R. Soc. Lond., B, Biol. Sci.">
        <title>Ant behaviour and brain gene expression of defending hosts depend on the ecological success of the intruding social parasite.</title>
        <authorList>
            <person name="Kaur R."/>
            <person name="Stoldt M."/>
            <person name="Jongepier E."/>
            <person name="Feldmeyer B."/>
            <person name="Menzel F."/>
            <person name="Bornberg-Bauer E."/>
            <person name="Foitzik S."/>
        </authorList>
    </citation>
    <scope>NUCLEOTIDE SEQUENCE [LARGE SCALE GENOMIC DNA]</scope>
    <source>
        <tissue evidence="2">Whole body</tissue>
    </source>
</reference>
<gene>
    <name evidence="2" type="ORF">DBV15_01712</name>
</gene>